<dbReference type="GO" id="GO:0003911">
    <property type="term" value="F:DNA ligase (NAD+) activity"/>
    <property type="evidence" value="ECO:0007669"/>
    <property type="project" value="UniProtKB-EC"/>
</dbReference>
<evidence type="ECO:0000313" key="2">
    <source>
        <dbReference type="Proteomes" id="UP000254621"/>
    </source>
</evidence>
<accession>A0A380P175</accession>
<evidence type="ECO:0000313" key="1">
    <source>
        <dbReference type="EMBL" id="SUP58949.1"/>
    </source>
</evidence>
<sequence>MSDKANIQAKIQTLESQLKQWAQEYYENDAPSVEDARYDQTYAELQALAQEHPELIADDSITKQVGAHALK</sequence>
<name>A0A380P175_WEIVI</name>
<gene>
    <name evidence="1" type="primary">ligA_1</name>
    <name evidence="1" type="ORF">NCTC13645_01200</name>
</gene>
<proteinExistence type="predicted"/>
<keyword evidence="1" id="KW-0436">Ligase</keyword>
<dbReference type="AlphaFoldDB" id="A0A380P175"/>
<dbReference type="EMBL" id="UHIV01000004">
    <property type="protein sequence ID" value="SUP58949.1"/>
    <property type="molecule type" value="Genomic_DNA"/>
</dbReference>
<reference evidence="1 2" key="1">
    <citation type="submission" date="2018-06" db="EMBL/GenBank/DDBJ databases">
        <authorList>
            <consortium name="Pathogen Informatics"/>
            <person name="Doyle S."/>
        </authorList>
    </citation>
    <scope>NUCLEOTIDE SEQUENCE [LARGE SCALE GENOMIC DNA]</scope>
    <source>
        <strain evidence="1 2">NCTC13645</strain>
    </source>
</reference>
<dbReference type="Gene3D" id="1.10.287.610">
    <property type="entry name" value="Helix hairpin bin"/>
    <property type="match status" value="1"/>
</dbReference>
<dbReference type="Proteomes" id="UP000254621">
    <property type="component" value="Unassembled WGS sequence"/>
</dbReference>
<organism evidence="1 2">
    <name type="scientific">Weissella viridescens</name>
    <name type="common">Lactobacillus viridescens</name>
    <dbReference type="NCBI Taxonomy" id="1629"/>
    <lineage>
        <taxon>Bacteria</taxon>
        <taxon>Bacillati</taxon>
        <taxon>Bacillota</taxon>
        <taxon>Bacilli</taxon>
        <taxon>Lactobacillales</taxon>
        <taxon>Lactobacillaceae</taxon>
        <taxon>Weissella</taxon>
    </lineage>
</organism>
<dbReference type="EC" id="6.5.1.2" evidence="1"/>
<protein>
    <submittedName>
        <fullName evidence="1">DNA ligase</fullName>
        <ecNumber evidence="1">6.5.1.2</ecNumber>
    </submittedName>
</protein>
<dbReference type="SUPFAM" id="SSF56091">
    <property type="entry name" value="DNA ligase/mRNA capping enzyme, catalytic domain"/>
    <property type="match status" value="1"/>
</dbReference>